<feature type="domain" description="ABC transporter" evidence="6">
    <location>
        <begin position="251"/>
        <end position="502"/>
    </location>
</feature>
<dbReference type="Proteomes" id="UP001595528">
    <property type="component" value="Unassembled WGS sequence"/>
</dbReference>
<reference evidence="8" key="1">
    <citation type="journal article" date="2019" name="Int. J. Syst. Evol. Microbiol.">
        <title>The Global Catalogue of Microorganisms (GCM) 10K type strain sequencing project: providing services to taxonomists for standard genome sequencing and annotation.</title>
        <authorList>
            <consortium name="The Broad Institute Genomics Platform"/>
            <consortium name="The Broad Institute Genome Sequencing Center for Infectious Disease"/>
            <person name="Wu L."/>
            <person name="Ma J."/>
        </authorList>
    </citation>
    <scope>NUCLEOTIDE SEQUENCE [LARGE SCALE GENOMIC DNA]</scope>
    <source>
        <strain evidence="8">KCTC 42964</strain>
    </source>
</reference>
<evidence type="ECO:0000256" key="4">
    <source>
        <dbReference type="ARBA" id="ARBA00022741"/>
    </source>
</evidence>
<dbReference type="PANTHER" id="PTHR43790">
    <property type="entry name" value="CARBOHYDRATE TRANSPORT ATP-BINDING PROTEIN MG119-RELATED"/>
    <property type="match status" value="1"/>
</dbReference>
<comment type="caution">
    <text evidence="7">The sequence shown here is derived from an EMBL/GenBank/DDBJ whole genome shotgun (WGS) entry which is preliminary data.</text>
</comment>
<feature type="domain" description="ABC transporter" evidence="6">
    <location>
        <begin position="11"/>
        <end position="250"/>
    </location>
</feature>
<evidence type="ECO:0000256" key="1">
    <source>
        <dbReference type="ARBA" id="ARBA00022448"/>
    </source>
</evidence>
<evidence type="ECO:0000256" key="2">
    <source>
        <dbReference type="ARBA" id="ARBA00022597"/>
    </source>
</evidence>
<evidence type="ECO:0000256" key="3">
    <source>
        <dbReference type="ARBA" id="ARBA00022737"/>
    </source>
</evidence>
<dbReference type="GO" id="GO:0005524">
    <property type="term" value="F:ATP binding"/>
    <property type="evidence" value="ECO:0007669"/>
    <property type="project" value="UniProtKB-KW"/>
</dbReference>
<gene>
    <name evidence="7" type="ORF">ACFOGJ_03040</name>
</gene>
<dbReference type="Gene3D" id="3.40.50.300">
    <property type="entry name" value="P-loop containing nucleotide triphosphate hydrolases"/>
    <property type="match status" value="2"/>
</dbReference>
<dbReference type="InterPro" id="IPR003593">
    <property type="entry name" value="AAA+_ATPase"/>
</dbReference>
<protein>
    <submittedName>
        <fullName evidence="7">Sugar ABC transporter ATP-binding protein</fullName>
    </submittedName>
</protein>
<dbReference type="PROSITE" id="PS50893">
    <property type="entry name" value="ABC_TRANSPORTER_2"/>
    <property type="match status" value="2"/>
</dbReference>
<dbReference type="PANTHER" id="PTHR43790:SF9">
    <property type="entry name" value="GALACTOFURANOSE TRANSPORTER ATP-BINDING PROTEIN YTFR"/>
    <property type="match status" value="1"/>
</dbReference>
<keyword evidence="5 7" id="KW-0067">ATP-binding</keyword>
<dbReference type="PROSITE" id="PS00211">
    <property type="entry name" value="ABC_TRANSPORTER_1"/>
    <property type="match status" value="1"/>
</dbReference>
<dbReference type="SMART" id="SM00382">
    <property type="entry name" value="AAA"/>
    <property type="match status" value="2"/>
</dbReference>
<proteinExistence type="predicted"/>
<keyword evidence="1" id="KW-0813">Transport</keyword>
<dbReference type="InterPro" id="IPR050107">
    <property type="entry name" value="ABC_carbohydrate_import_ATPase"/>
</dbReference>
<keyword evidence="3" id="KW-0677">Repeat</keyword>
<dbReference type="CDD" id="cd03216">
    <property type="entry name" value="ABC_Carb_Monos_I"/>
    <property type="match status" value="1"/>
</dbReference>
<evidence type="ECO:0000313" key="7">
    <source>
        <dbReference type="EMBL" id="MFC3226186.1"/>
    </source>
</evidence>
<sequence>MHQGAAQGPAFEISGLQKSFGANRVLRGIDLAIPARAVTVLMGANGAGKSTLVKIAAGVHAPDQGELRLAGRPYSPATPAEAIDAGIVVVHQNINDGVAPDLDVASNLMLDRLAGGRMPVLFNPRRVRAEAGRIAELMGLEMDLTAPVRRLSLADRQMVAIARAMARDPKLLILDEPTSSLSDAEAQRLFALVDRLRAQGVAILYISHRMSDIRRVADQIVTLRDGRITGIFDTAPLDYEGAVDAMLGHGLTDVDIQSPPPGEPVLEVTDLQLVPGAKPFSLTLRRNEVTALTGLVGTGKTAFAEVLFGLRRPVAGEIRLNGRPHAPANPSQAIAAGVFLSAKDRATNAVVPQFDLMRNLTLPFLPRYSRAAIVSRGRERQVAQDQIAALRIVCQSERDGIQTLSGGNQQKVMVARWLSQTSRLLILDEPFQGVDIGARRDLGDKLRETASDRATLVLCAELDEALEVADRILVMADHSLAGDHPNRNVDLDLMLAQVAGSGAAARMQDGSAEMTA</sequence>
<evidence type="ECO:0000313" key="8">
    <source>
        <dbReference type="Proteomes" id="UP001595528"/>
    </source>
</evidence>
<evidence type="ECO:0000259" key="6">
    <source>
        <dbReference type="PROSITE" id="PS50893"/>
    </source>
</evidence>
<evidence type="ECO:0000256" key="5">
    <source>
        <dbReference type="ARBA" id="ARBA00022840"/>
    </source>
</evidence>
<dbReference type="RefSeq" id="WP_379898036.1">
    <property type="nucleotide sequence ID" value="NZ_JBHRTR010000009.1"/>
</dbReference>
<dbReference type="InterPro" id="IPR027417">
    <property type="entry name" value="P-loop_NTPase"/>
</dbReference>
<keyword evidence="4" id="KW-0547">Nucleotide-binding</keyword>
<dbReference type="InterPro" id="IPR017871">
    <property type="entry name" value="ABC_transporter-like_CS"/>
</dbReference>
<dbReference type="CDD" id="cd03215">
    <property type="entry name" value="ABC_Carb_Monos_II"/>
    <property type="match status" value="1"/>
</dbReference>
<keyword evidence="8" id="KW-1185">Reference proteome</keyword>
<keyword evidence="2" id="KW-0762">Sugar transport</keyword>
<dbReference type="SUPFAM" id="SSF52540">
    <property type="entry name" value="P-loop containing nucleoside triphosphate hydrolases"/>
    <property type="match status" value="2"/>
</dbReference>
<accession>A0ABV7KUY7</accession>
<dbReference type="Pfam" id="PF00005">
    <property type="entry name" value="ABC_tran"/>
    <property type="match status" value="2"/>
</dbReference>
<organism evidence="7 8">
    <name type="scientific">Marinibaculum pumilum</name>
    <dbReference type="NCBI Taxonomy" id="1766165"/>
    <lineage>
        <taxon>Bacteria</taxon>
        <taxon>Pseudomonadati</taxon>
        <taxon>Pseudomonadota</taxon>
        <taxon>Alphaproteobacteria</taxon>
        <taxon>Rhodospirillales</taxon>
        <taxon>Rhodospirillaceae</taxon>
        <taxon>Marinibaculum</taxon>
    </lineage>
</organism>
<dbReference type="InterPro" id="IPR003439">
    <property type="entry name" value="ABC_transporter-like_ATP-bd"/>
</dbReference>
<dbReference type="EMBL" id="JBHRTR010000009">
    <property type="protein sequence ID" value="MFC3226186.1"/>
    <property type="molecule type" value="Genomic_DNA"/>
</dbReference>
<name>A0ABV7KUY7_9PROT</name>